<accession>A0ABX0ZF07</accession>
<dbReference type="Pfam" id="PF04860">
    <property type="entry name" value="Phage_portal"/>
    <property type="match status" value="1"/>
</dbReference>
<gene>
    <name evidence="2" type="ORF">HCN08_02445</name>
</gene>
<dbReference type="EMBL" id="JAATEJ010000001">
    <property type="protein sequence ID" value="NJP42280.1"/>
    <property type="molecule type" value="Genomic_DNA"/>
</dbReference>
<evidence type="ECO:0000313" key="2">
    <source>
        <dbReference type="EMBL" id="NJP42280.1"/>
    </source>
</evidence>
<name>A0ABX0ZF07_9ACTN</name>
<dbReference type="Proteomes" id="UP000734511">
    <property type="component" value="Unassembled WGS sequence"/>
</dbReference>
<proteinExistence type="predicted"/>
<dbReference type="RefSeq" id="WP_167981113.1">
    <property type="nucleotide sequence ID" value="NZ_JAATEJ010000001.1"/>
</dbReference>
<evidence type="ECO:0000313" key="3">
    <source>
        <dbReference type="Proteomes" id="UP000734511"/>
    </source>
</evidence>
<feature type="compositionally biased region" description="Low complexity" evidence="1">
    <location>
        <begin position="451"/>
        <end position="468"/>
    </location>
</feature>
<keyword evidence="3" id="KW-1185">Reference proteome</keyword>
<dbReference type="InterPro" id="IPR006944">
    <property type="entry name" value="Phage/GTA_portal"/>
</dbReference>
<feature type="region of interest" description="Disordered" evidence="1">
    <location>
        <begin position="424"/>
        <end position="468"/>
    </location>
</feature>
<reference evidence="2 3" key="1">
    <citation type="submission" date="2020-03" db="EMBL/GenBank/DDBJ databases">
        <title>WGS of actinomycetes isolated from Thailand.</title>
        <authorList>
            <person name="Thawai C."/>
        </authorList>
    </citation>
    <scope>NUCLEOTIDE SEQUENCE [LARGE SCALE GENOMIC DNA]</scope>
    <source>
        <strain evidence="2 3">PRB2-1</strain>
    </source>
</reference>
<evidence type="ECO:0000256" key="1">
    <source>
        <dbReference type="SAM" id="MobiDB-lite"/>
    </source>
</evidence>
<comment type="caution">
    <text evidence="2">The sequence shown here is derived from an EMBL/GenBank/DDBJ whole genome shotgun (WGS) entry which is preliminary data.</text>
</comment>
<sequence length="468" mass="50627">MITPDGLLVTAKAAPVRDGVLATFEGLDKPWTYNGTVIVPDPGVPLAAYGGVTAYDVWRTQPSVRKVVDYIARALATIPWHVYERVSDTDRRRVTDHPLAQLLAAPGPGRSPSRLWHSIIVDWLIHDRWAATLLPSADTASGWELRRKPARRFHVLADDDDQPAALYVAYGDGQAAVVPVGQAGPAGERYLFDSGYAAWGADGTSPMETLRQLLDEQRESVEYRRQVWRNSARTPVVIERPADAPSWSSDAKTRFLEAFKRFIGRGAEAGGTPILEDGMRLVPVQAFSPKDTTDIEGRQLSDAEVASAYHIPPELVGAREGTFSNLDAFRQMLYTHSVGPDITMLEDVLNTQLVPLLAPGSALYVEANVAAKLRGSFEEQASLLQTAVGAPYMLRAEARARQNLPYIEGTEELVTPLNVVTGGLASPTDTAPKAGGPVPKAVGRPGGRPGGRMISRPSRSSGTPSPTR</sequence>
<organism evidence="2 3">
    <name type="scientific">Actinacidiphila epipremni</name>
    <dbReference type="NCBI Taxonomy" id="2053013"/>
    <lineage>
        <taxon>Bacteria</taxon>
        <taxon>Bacillati</taxon>
        <taxon>Actinomycetota</taxon>
        <taxon>Actinomycetes</taxon>
        <taxon>Kitasatosporales</taxon>
        <taxon>Streptomycetaceae</taxon>
        <taxon>Actinacidiphila</taxon>
    </lineage>
</organism>
<protein>
    <submittedName>
        <fullName evidence="2">Phage portal protein</fullName>
    </submittedName>
</protein>